<accession>A0A397P249</accession>
<dbReference type="EMBL" id="QXDC01000003">
    <property type="protein sequence ID" value="RIA43630.1"/>
    <property type="molecule type" value="Genomic_DNA"/>
</dbReference>
<sequence length="215" mass="22376">MRPTDLRTALRSPRGLTLIAVAGAGLVPASATPMLAQDVYERFGGSPYVGAAAIRVEIPGRKPDIKQGRGTARLVHMKPARADFRLEAKVSGARIDIETNVKGGYDRSGWRSDPGDILIRISAGGVITGGGTDAGSTFRYSGKVSPTHFTMTSEVRNGKAAHGLPAGAVIRIDYDLSRKAPVPSSKDGKGCHMATRPIGSAAGGPMTLGLVPVCD</sequence>
<reference evidence="1 2" key="1">
    <citation type="submission" date="2018-08" db="EMBL/GenBank/DDBJ databases">
        <title>Genomic Encyclopedia of Type Strains, Phase IV (KMG-IV): sequencing the most valuable type-strain genomes for metagenomic binning, comparative biology and taxonomic classification.</title>
        <authorList>
            <person name="Goeker M."/>
        </authorList>
    </citation>
    <scope>NUCLEOTIDE SEQUENCE [LARGE SCALE GENOMIC DNA]</scope>
    <source>
        <strain evidence="1 2">DSM 25527</strain>
    </source>
</reference>
<dbReference type="RefSeq" id="WP_119035465.1">
    <property type="nucleotide sequence ID" value="NZ_QXDC01000003.1"/>
</dbReference>
<gene>
    <name evidence="1" type="ORF">DFR49_1854</name>
</gene>
<name>A0A397P249_9SPHN</name>
<dbReference type="AlphaFoldDB" id="A0A397P249"/>
<keyword evidence="2" id="KW-1185">Reference proteome</keyword>
<dbReference type="Proteomes" id="UP000266568">
    <property type="component" value="Unassembled WGS sequence"/>
</dbReference>
<organism evidence="1 2">
    <name type="scientific">Hephaestia caeni</name>
    <dbReference type="NCBI Taxonomy" id="645617"/>
    <lineage>
        <taxon>Bacteria</taxon>
        <taxon>Pseudomonadati</taxon>
        <taxon>Pseudomonadota</taxon>
        <taxon>Alphaproteobacteria</taxon>
        <taxon>Sphingomonadales</taxon>
        <taxon>Sphingomonadaceae</taxon>
        <taxon>Hephaestia</taxon>
    </lineage>
</organism>
<comment type="caution">
    <text evidence="1">The sequence shown here is derived from an EMBL/GenBank/DDBJ whole genome shotgun (WGS) entry which is preliminary data.</text>
</comment>
<protein>
    <submittedName>
        <fullName evidence="1">Uncharacterized protein</fullName>
    </submittedName>
</protein>
<evidence type="ECO:0000313" key="1">
    <source>
        <dbReference type="EMBL" id="RIA43630.1"/>
    </source>
</evidence>
<evidence type="ECO:0000313" key="2">
    <source>
        <dbReference type="Proteomes" id="UP000266568"/>
    </source>
</evidence>
<proteinExistence type="predicted"/>